<comment type="caution">
    <text evidence="2">The sequence shown here is derived from an EMBL/GenBank/DDBJ whole genome shotgun (WGS) entry which is preliminary data.</text>
</comment>
<evidence type="ECO:0000313" key="2">
    <source>
        <dbReference type="EMBL" id="MZR29654.1"/>
    </source>
</evidence>
<dbReference type="EMBL" id="WTUW01000001">
    <property type="protein sequence ID" value="MZR29654.1"/>
    <property type="molecule type" value="Genomic_DNA"/>
</dbReference>
<dbReference type="Proteomes" id="UP000476030">
    <property type="component" value="Unassembled WGS sequence"/>
</dbReference>
<keyword evidence="3" id="KW-1185">Reference proteome</keyword>
<dbReference type="RefSeq" id="WP_161314108.1">
    <property type="nucleotide sequence ID" value="NZ_WTUW01000001.1"/>
</dbReference>
<evidence type="ECO:0000313" key="3">
    <source>
        <dbReference type="Proteomes" id="UP000476030"/>
    </source>
</evidence>
<evidence type="ECO:0000256" key="1">
    <source>
        <dbReference type="SAM" id="MobiDB-lite"/>
    </source>
</evidence>
<proteinExistence type="predicted"/>
<gene>
    <name evidence="2" type="ORF">GQE98_03300</name>
</gene>
<name>A0A6L8W5B9_9PROT</name>
<feature type="compositionally biased region" description="Polar residues" evidence="1">
    <location>
        <begin position="1"/>
        <end position="19"/>
    </location>
</feature>
<reference evidence="2 3" key="1">
    <citation type="submission" date="2019-12" db="EMBL/GenBank/DDBJ databases">
        <title>Snethiella sp. nov. sp. isolated from sea sand.</title>
        <authorList>
            <person name="Kim J."/>
            <person name="Jeong S.E."/>
            <person name="Jung H.S."/>
            <person name="Jeon C.O."/>
        </authorList>
    </citation>
    <scope>NUCLEOTIDE SEQUENCE [LARGE SCALE GENOMIC DNA]</scope>
    <source>
        <strain evidence="2 3">DP05</strain>
    </source>
</reference>
<feature type="region of interest" description="Disordered" evidence="1">
    <location>
        <begin position="1"/>
        <end position="21"/>
    </location>
</feature>
<accession>A0A6L8W5B9</accession>
<protein>
    <submittedName>
        <fullName evidence="2">Uncharacterized protein</fullName>
    </submittedName>
</protein>
<dbReference type="AlphaFoldDB" id="A0A6L8W5B9"/>
<sequence>MARKNFSSANMPSDEPSLSDNRKTVIHFATRMLRSVRSQPRPRQELAFREQIELFAVLPETTPGEGKDYRPETYDLTFNVDKLPELVEVYEQTRNPYALEVLLTIFCNALAFSRPIPKPMTQLVKNWVLNGRIKRTRTSSPETRSRDSSLVAAILVLRDRAGIDPTRNSATGHSESGCDIAAEIWNGVVQERRAHGENWPNATYNAARDAWKEYQKAVGATAAMNKPHAR</sequence>
<organism evidence="2 3">
    <name type="scientific">Sneathiella litorea</name>
    <dbReference type="NCBI Taxonomy" id="2606216"/>
    <lineage>
        <taxon>Bacteria</taxon>
        <taxon>Pseudomonadati</taxon>
        <taxon>Pseudomonadota</taxon>
        <taxon>Alphaproteobacteria</taxon>
        <taxon>Sneathiellales</taxon>
        <taxon>Sneathiellaceae</taxon>
        <taxon>Sneathiella</taxon>
    </lineage>
</organism>